<dbReference type="InterPro" id="IPR000298">
    <property type="entry name" value="Cyt_c_oxidase-like_su3"/>
</dbReference>
<dbReference type="PANTHER" id="PTHR11403">
    <property type="entry name" value="CYTOCHROME C OXIDASE SUBUNIT III"/>
    <property type="match status" value="1"/>
</dbReference>
<keyword evidence="9" id="KW-0560">Oxidoreductase</keyword>
<protein>
    <submittedName>
        <fullName evidence="9">Cytochrome c oxidase subunit 3</fullName>
        <ecNumber evidence="9">1.9.3.1</ecNumber>
    </submittedName>
</protein>
<gene>
    <name evidence="9" type="primary">ctaE</name>
    <name evidence="9" type="ORF">SV7mr_33820</name>
</gene>
<dbReference type="InterPro" id="IPR035973">
    <property type="entry name" value="Cyt_c_oxidase_su3-like_sf"/>
</dbReference>
<feature type="transmembrane region" description="Helical" evidence="7">
    <location>
        <begin position="370"/>
        <end position="395"/>
    </location>
</feature>
<proteinExistence type="inferred from homology"/>
<feature type="region of interest" description="Disordered" evidence="6">
    <location>
        <begin position="1"/>
        <end position="21"/>
    </location>
</feature>
<evidence type="ECO:0000256" key="1">
    <source>
        <dbReference type="ARBA" id="ARBA00004141"/>
    </source>
</evidence>
<evidence type="ECO:0000256" key="5">
    <source>
        <dbReference type="ARBA" id="ARBA00023136"/>
    </source>
</evidence>
<evidence type="ECO:0000256" key="6">
    <source>
        <dbReference type="SAM" id="MobiDB-lite"/>
    </source>
</evidence>
<dbReference type="SUPFAM" id="SSF81452">
    <property type="entry name" value="Cytochrome c oxidase subunit III-like"/>
    <property type="match status" value="2"/>
</dbReference>
<dbReference type="GO" id="GO:0019646">
    <property type="term" value="P:aerobic electron transport chain"/>
    <property type="evidence" value="ECO:0007669"/>
    <property type="project" value="InterPro"/>
</dbReference>
<comment type="subcellular location">
    <subcellularLocation>
        <location evidence="1">Membrane</location>
        <topology evidence="1">Multi-pass membrane protein</topology>
    </subcellularLocation>
</comment>
<accession>A0A517SXH8</accession>
<feature type="compositionally biased region" description="Basic and acidic residues" evidence="6">
    <location>
        <begin position="230"/>
        <end position="257"/>
    </location>
</feature>
<evidence type="ECO:0000256" key="7">
    <source>
        <dbReference type="SAM" id="Phobius"/>
    </source>
</evidence>
<name>A0A517SXH8_9BACT</name>
<dbReference type="PANTHER" id="PTHR11403:SF6">
    <property type="entry name" value="NITRIC OXIDE REDUCTASE SUBUNIT E"/>
    <property type="match status" value="1"/>
</dbReference>
<evidence type="ECO:0000313" key="10">
    <source>
        <dbReference type="Proteomes" id="UP000315003"/>
    </source>
</evidence>
<evidence type="ECO:0000259" key="8">
    <source>
        <dbReference type="PROSITE" id="PS50253"/>
    </source>
</evidence>
<dbReference type="EMBL" id="CP036272">
    <property type="protein sequence ID" value="QDT60855.1"/>
    <property type="molecule type" value="Genomic_DNA"/>
</dbReference>
<feature type="compositionally biased region" description="Basic and acidic residues" evidence="6">
    <location>
        <begin position="266"/>
        <end position="277"/>
    </location>
</feature>
<dbReference type="GO" id="GO:0016491">
    <property type="term" value="F:oxidoreductase activity"/>
    <property type="evidence" value="ECO:0007669"/>
    <property type="project" value="UniProtKB-KW"/>
</dbReference>
<dbReference type="PROSITE" id="PS50253">
    <property type="entry name" value="COX3"/>
    <property type="match status" value="1"/>
</dbReference>
<dbReference type="Gene3D" id="1.20.120.80">
    <property type="entry name" value="Cytochrome c oxidase, subunit III, four-helix bundle"/>
    <property type="match status" value="2"/>
</dbReference>
<feature type="transmembrane region" description="Helical" evidence="7">
    <location>
        <begin position="47"/>
        <end position="67"/>
    </location>
</feature>
<dbReference type="RefSeq" id="WP_145274166.1">
    <property type="nucleotide sequence ID" value="NZ_CP036272.1"/>
</dbReference>
<feature type="region of interest" description="Disordered" evidence="6">
    <location>
        <begin position="230"/>
        <end position="299"/>
    </location>
</feature>
<sequence length="435" mass="48292">MATSEAGHSADQHAGDAHGHDHDHPDYLAHHFDTPEQQFDSGKLGMWLFLVTEVLFFSGMFCAYAIFRAWRPEVFEGCSQFLNTKLGAINTGVLLFSSFTMAWAVRASQLEEHKKTAALIATTLCCAMVFLGVKAVEYSHKWAMGLLPAGLFSYDENNPHPPGPNWLLYICMPFIVITIGVFLWMVFSWATKAKFQFQCAKPLFFVCLSFFGGVYLGTVLEPKVEDHAVHASADGHADAAEHAEGDPHAEGDSHAEGEAEAAGADEGEHTEEAHEAAPAEEETEEPVIELGSVVPKSGTMVDTSRDLEIQRKLASVEANSAVRDELNALERQDMNASGAITYHQTDDTSNTIAGSEEDVMRRSRAGVFFSIYYCMTGVHAIHILAGIGVLVWLLVRSLRKDFNRNYYGPVDYVGLYWHLVDLIWIYLFPLMYLIR</sequence>
<feature type="domain" description="Heme-copper oxidase subunit III family profile" evidence="8">
    <location>
        <begin position="43"/>
        <end position="435"/>
    </location>
</feature>
<evidence type="ECO:0000256" key="2">
    <source>
        <dbReference type="ARBA" id="ARBA00010581"/>
    </source>
</evidence>
<feature type="compositionally biased region" description="Acidic residues" evidence="6">
    <location>
        <begin position="278"/>
        <end position="287"/>
    </location>
</feature>
<dbReference type="InterPro" id="IPR024791">
    <property type="entry name" value="Cyt_c/ubiquinol_Oxase_su3"/>
</dbReference>
<dbReference type="Proteomes" id="UP000315003">
    <property type="component" value="Chromosome"/>
</dbReference>
<feature type="transmembrane region" description="Helical" evidence="7">
    <location>
        <begin position="166"/>
        <end position="187"/>
    </location>
</feature>
<dbReference type="AlphaFoldDB" id="A0A517SXH8"/>
<keyword evidence="3 7" id="KW-0812">Transmembrane</keyword>
<dbReference type="InterPro" id="IPR013833">
    <property type="entry name" value="Cyt_c_oxidase_su3_a-hlx"/>
</dbReference>
<feature type="compositionally biased region" description="Basic and acidic residues" evidence="6">
    <location>
        <begin position="8"/>
        <end position="21"/>
    </location>
</feature>
<evidence type="ECO:0000256" key="3">
    <source>
        <dbReference type="ARBA" id="ARBA00022692"/>
    </source>
</evidence>
<dbReference type="GO" id="GO:0004129">
    <property type="term" value="F:cytochrome-c oxidase activity"/>
    <property type="evidence" value="ECO:0007669"/>
    <property type="project" value="InterPro"/>
</dbReference>
<organism evidence="9 10">
    <name type="scientific">Stieleria bergensis</name>
    <dbReference type="NCBI Taxonomy" id="2528025"/>
    <lineage>
        <taxon>Bacteria</taxon>
        <taxon>Pseudomonadati</taxon>
        <taxon>Planctomycetota</taxon>
        <taxon>Planctomycetia</taxon>
        <taxon>Pirellulales</taxon>
        <taxon>Pirellulaceae</taxon>
        <taxon>Stieleria</taxon>
    </lineage>
</organism>
<keyword evidence="10" id="KW-1185">Reference proteome</keyword>
<dbReference type="EC" id="1.9.3.1" evidence="9"/>
<feature type="transmembrane region" description="Helical" evidence="7">
    <location>
        <begin position="87"/>
        <end position="105"/>
    </location>
</feature>
<feature type="transmembrane region" description="Helical" evidence="7">
    <location>
        <begin position="415"/>
        <end position="434"/>
    </location>
</feature>
<reference evidence="9 10" key="1">
    <citation type="submission" date="2019-02" db="EMBL/GenBank/DDBJ databases">
        <title>Deep-cultivation of Planctomycetes and their phenomic and genomic characterization uncovers novel biology.</title>
        <authorList>
            <person name="Wiegand S."/>
            <person name="Jogler M."/>
            <person name="Boedeker C."/>
            <person name="Pinto D."/>
            <person name="Vollmers J."/>
            <person name="Rivas-Marin E."/>
            <person name="Kohn T."/>
            <person name="Peeters S.H."/>
            <person name="Heuer A."/>
            <person name="Rast P."/>
            <person name="Oberbeckmann S."/>
            <person name="Bunk B."/>
            <person name="Jeske O."/>
            <person name="Meyerdierks A."/>
            <person name="Storesund J.E."/>
            <person name="Kallscheuer N."/>
            <person name="Luecker S."/>
            <person name="Lage O.M."/>
            <person name="Pohl T."/>
            <person name="Merkel B.J."/>
            <person name="Hornburger P."/>
            <person name="Mueller R.-W."/>
            <person name="Bruemmer F."/>
            <person name="Labrenz M."/>
            <person name="Spormann A.M."/>
            <person name="Op den Camp H."/>
            <person name="Overmann J."/>
            <person name="Amann R."/>
            <person name="Jetten M.S.M."/>
            <person name="Mascher T."/>
            <person name="Medema M.H."/>
            <person name="Devos D.P."/>
            <person name="Kaster A.-K."/>
            <person name="Ovreas L."/>
            <person name="Rohde M."/>
            <person name="Galperin M.Y."/>
            <person name="Jogler C."/>
        </authorList>
    </citation>
    <scope>NUCLEOTIDE SEQUENCE [LARGE SCALE GENOMIC DNA]</scope>
    <source>
        <strain evidence="9 10">SV_7m_r</strain>
    </source>
</reference>
<dbReference type="OrthoDB" id="9810850at2"/>
<dbReference type="GO" id="GO:0016020">
    <property type="term" value="C:membrane"/>
    <property type="evidence" value="ECO:0007669"/>
    <property type="project" value="UniProtKB-SubCell"/>
</dbReference>
<keyword evidence="5 7" id="KW-0472">Membrane</keyword>
<keyword evidence="4 7" id="KW-1133">Transmembrane helix</keyword>
<dbReference type="Pfam" id="PF00510">
    <property type="entry name" value="COX3"/>
    <property type="match status" value="2"/>
</dbReference>
<dbReference type="CDD" id="cd00386">
    <property type="entry name" value="Heme_Cu_Oxidase_III_like"/>
    <property type="match status" value="1"/>
</dbReference>
<evidence type="ECO:0000256" key="4">
    <source>
        <dbReference type="ARBA" id="ARBA00022989"/>
    </source>
</evidence>
<feature type="transmembrane region" description="Helical" evidence="7">
    <location>
        <begin position="117"/>
        <end position="136"/>
    </location>
</feature>
<comment type="similarity">
    <text evidence="2">Belongs to the cytochrome c oxidase subunit 3 family.</text>
</comment>
<evidence type="ECO:0000313" key="9">
    <source>
        <dbReference type="EMBL" id="QDT60855.1"/>
    </source>
</evidence>